<dbReference type="Pfam" id="PF04938">
    <property type="entry name" value="SIP1"/>
    <property type="match status" value="1"/>
</dbReference>
<dbReference type="EMBL" id="LFMY01000005">
    <property type="protein sequence ID" value="OKL60704.1"/>
    <property type="molecule type" value="Genomic_DNA"/>
</dbReference>
<evidence type="ECO:0000313" key="4">
    <source>
        <dbReference type="Proteomes" id="UP000214365"/>
    </source>
</evidence>
<feature type="region of interest" description="Disordered" evidence="2">
    <location>
        <begin position="442"/>
        <end position="492"/>
    </location>
</feature>
<sequence length="525" mass="58867">MPEKRKPESELKHGEPFPAKRARQQVSYDDLDDTQNSNQAEATRSNNNVEENEIDASDGEYGEANWVNTGKHNNTTNKQNTQRRHNQHPRVDPVFGQRSAFPGLDDEDSDELLYGPPENGLEYLRLVRSEAKSLPALFTAPTRPEPEPEPDDINDMDEVLEQTEIGRTSQRQDEIEPVPSEPGFIFIDGVVIATSTGEEDKVVDDEPTRDAQTSYYDLLKHRFILLRMTLRCAPPPAAIASLDDAHPITLPYDVSAARTAWRELLFTSEPQMAQLACMDMETVLGILRLLGSVMIKCVKDNDSSQLRRIGAWAWGLLGRCRDVGELGSEEVGELRVFGRKAANILNRLNRKKPPLIRHAVAEYHSDIKVSGVDEETMDIQKEEPSQMQETAAAETEAGGLNGESAMLTVENVEADEQQANTDLETAKFRLRARLFSDDEEIEIQESEEEKAERVRRNTSSPLGASPSEEKGDDEACERYTISKSPLPQGAEAGRDQASIFLDMIITIVGEFYGQKDLLQQRDVWE</sequence>
<dbReference type="InterPro" id="IPR035426">
    <property type="entry name" value="Gemin2/Brr1"/>
</dbReference>
<dbReference type="GO" id="GO:0032797">
    <property type="term" value="C:SMN complex"/>
    <property type="evidence" value="ECO:0007669"/>
    <property type="project" value="TreeGrafter"/>
</dbReference>
<proteinExistence type="inferred from homology"/>
<protein>
    <submittedName>
        <fullName evidence="3">Uncharacterized protein</fullName>
    </submittedName>
</protein>
<dbReference type="GO" id="GO:0000387">
    <property type="term" value="P:spliceosomal snRNP assembly"/>
    <property type="evidence" value="ECO:0007669"/>
    <property type="project" value="InterPro"/>
</dbReference>
<dbReference type="GeneID" id="31004009"/>
<comment type="similarity">
    <text evidence="1">Belongs to the gemin-2 family.</text>
</comment>
<keyword evidence="4" id="KW-1185">Reference proteome</keyword>
<evidence type="ECO:0000256" key="2">
    <source>
        <dbReference type="SAM" id="MobiDB-lite"/>
    </source>
</evidence>
<feature type="compositionally biased region" description="Low complexity" evidence="2">
    <location>
        <begin position="71"/>
        <end position="80"/>
    </location>
</feature>
<evidence type="ECO:0000256" key="1">
    <source>
        <dbReference type="ARBA" id="ARBA00025758"/>
    </source>
</evidence>
<evidence type="ECO:0000313" key="3">
    <source>
        <dbReference type="EMBL" id="OKL60704.1"/>
    </source>
</evidence>
<accession>A0A1Q5Q9A8</accession>
<feature type="compositionally biased region" description="Polar residues" evidence="2">
    <location>
        <begin position="34"/>
        <end position="49"/>
    </location>
</feature>
<dbReference type="GO" id="GO:0005634">
    <property type="term" value="C:nucleus"/>
    <property type="evidence" value="ECO:0007669"/>
    <property type="project" value="TreeGrafter"/>
</dbReference>
<dbReference type="AlphaFoldDB" id="A0A1Q5Q9A8"/>
<dbReference type="Gene3D" id="1.20.58.1070">
    <property type="match status" value="1"/>
</dbReference>
<name>A0A1Q5Q9A8_TALAT</name>
<feature type="compositionally biased region" description="Acidic residues" evidence="2">
    <location>
        <begin position="50"/>
        <end position="61"/>
    </location>
</feature>
<dbReference type="PANTHER" id="PTHR12794:SF0">
    <property type="entry name" value="GEM-ASSOCIATED PROTEIN 2"/>
    <property type="match status" value="1"/>
</dbReference>
<dbReference type="RefSeq" id="XP_020120825.1">
    <property type="nucleotide sequence ID" value="XM_020266557.1"/>
</dbReference>
<feature type="compositionally biased region" description="Basic and acidic residues" evidence="2">
    <location>
        <begin position="1"/>
        <end position="15"/>
    </location>
</feature>
<organism evidence="3 4">
    <name type="scientific">Talaromyces atroroseus</name>
    <dbReference type="NCBI Taxonomy" id="1441469"/>
    <lineage>
        <taxon>Eukaryota</taxon>
        <taxon>Fungi</taxon>
        <taxon>Dikarya</taxon>
        <taxon>Ascomycota</taxon>
        <taxon>Pezizomycotina</taxon>
        <taxon>Eurotiomycetes</taxon>
        <taxon>Eurotiomycetidae</taxon>
        <taxon>Eurotiales</taxon>
        <taxon>Trichocomaceae</taxon>
        <taxon>Talaromyces</taxon>
        <taxon>Talaromyces sect. Trachyspermi</taxon>
    </lineage>
</organism>
<dbReference type="PANTHER" id="PTHR12794">
    <property type="entry name" value="GEMIN2"/>
    <property type="match status" value="1"/>
</dbReference>
<dbReference type="STRING" id="1441469.A0A1Q5Q9A8"/>
<gene>
    <name evidence="3" type="ORF">UA08_04254</name>
</gene>
<dbReference type="OrthoDB" id="428895at2759"/>
<dbReference type="Proteomes" id="UP000214365">
    <property type="component" value="Unassembled WGS sequence"/>
</dbReference>
<feature type="region of interest" description="Disordered" evidence="2">
    <location>
        <begin position="1"/>
        <end position="108"/>
    </location>
</feature>
<reference evidence="3 4" key="1">
    <citation type="submission" date="2015-06" db="EMBL/GenBank/DDBJ databases">
        <title>Talaromyces atroroseus IBT 11181 draft genome.</title>
        <authorList>
            <person name="Rasmussen K.B."/>
            <person name="Rasmussen S."/>
            <person name="Petersen B."/>
            <person name="Sicheritz-Ponten T."/>
            <person name="Mortensen U.H."/>
            <person name="Thrane U."/>
        </authorList>
    </citation>
    <scope>NUCLEOTIDE SEQUENCE [LARGE SCALE GENOMIC DNA]</scope>
    <source>
        <strain evidence="3 4">IBT 11181</strain>
    </source>
</reference>
<comment type="caution">
    <text evidence="3">The sequence shown here is derived from an EMBL/GenBank/DDBJ whole genome shotgun (WGS) entry which is preliminary data.</text>
</comment>